<protein>
    <recommendedName>
        <fullName evidence="3">DUF937 domain-containing protein</fullName>
    </recommendedName>
</protein>
<evidence type="ECO:0000313" key="1">
    <source>
        <dbReference type="EMBL" id="MCJ0742186.1"/>
    </source>
</evidence>
<dbReference type="Proteomes" id="UP001165460">
    <property type="component" value="Unassembled WGS sequence"/>
</dbReference>
<keyword evidence="2" id="KW-1185">Reference proteome</keyword>
<organism evidence="1 2">
    <name type="scientific">Pedobacter montanisoli</name>
    <dbReference type="NCBI Taxonomy" id="2923277"/>
    <lineage>
        <taxon>Bacteria</taxon>
        <taxon>Pseudomonadati</taxon>
        <taxon>Bacteroidota</taxon>
        <taxon>Sphingobacteriia</taxon>
        <taxon>Sphingobacteriales</taxon>
        <taxon>Sphingobacteriaceae</taxon>
        <taxon>Pedobacter</taxon>
    </lineage>
</organism>
<proteinExistence type="predicted"/>
<sequence>MFENLEQLVRDNAQELVVNNNAVPDEKNEAVIKAASGSIIDSLQSQLSGGNISEMIQSLSQGGASSVVQNATSNFTDKLGALGINSDTAKNIGASLIPMIVSKFFSGAASSNGGGFNFQDILGKVAGGADGKFDMNDVLGMFGKKDDNSGEQQGGGLMDKLKDIF</sequence>
<gene>
    <name evidence="1" type="ORF">MMF97_05630</name>
</gene>
<evidence type="ECO:0008006" key="3">
    <source>
        <dbReference type="Google" id="ProtNLM"/>
    </source>
</evidence>
<dbReference type="EMBL" id="JALGBH010000001">
    <property type="protein sequence ID" value="MCJ0742186.1"/>
    <property type="molecule type" value="Genomic_DNA"/>
</dbReference>
<reference evidence="1" key="1">
    <citation type="submission" date="2022-03" db="EMBL/GenBank/DDBJ databases">
        <authorList>
            <person name="Woo C.Y."/>
        </authorList>
    </citation>
    <scope>NUCLEOTIDE SEQUENCE</scope>
    <source>
        <strain evidence="1">CYS-01</strain>
    </source>
</reference>
<comment type="caution">
    <text evidence="1">The sequence shown here is derived from an EMBL/GenBank/DDBJ whole genome shotgun (WGS) entry which is preliminary data.</text>
</comment>
<name>A0ABS9ZUC2_9SPHI</name>
<dbReference type="RefSeq" id="WP_243360436.1">
    <property type="nucleotide sequence ID" value="NZ_JALGBH010000001.1"/>
</dbReference>
<evidence type="ECO:0000313" key="2">
    <source>
        <dbReference type="Proteomes" id="UP001165460"/>
    </source>
</evidence>
<accession>A0ABS9ZUC2</accession>